<evidence type="ECO:0000313" key="1">
    <source>
        <dbReference type="EMBL" id="GLS20641.1"/>
    </source>
</evidence>
<dbReference type="EMBL" id="BSPC01000032">
    <property type="protein sequence ID" value="GLS20641.1"/>
    <property type="molecule type" value="Genomic_DNA"/>
</dbReference>
<dbReference type="CDD" id="cd09021">
    <property type="entry name" value="Aldose_epim_Ec_YphB"/>
    <property type="match status" value="1"/>
</dbReference>
<comment type="caution">
    <text evidence="1">The sequence shown here is derived from an EMBL/GenBank/DDBJ whole genome shotgun (WGS) entry which is preliminary data.</text>
</comment>
<evidence type="ECO:0000313" key="2">
    <source>
        <dbReference type="Proteomes" id="UP001156882"/>
    </source>
</evidence>
<accession>A0ABQ6CK44</accession>
<dbReference type="Gene3D" id="2.70.98.10">
    <property type="match status" value="1"/>
</dbReference>
<proteinExistence type="predicted"/>
<name>A0ABQ6CK44_9HYPH</name>
<reference evidence="2" key="1">
    <citation type="journal article" date="2019" name="Int. J. Syst. Evol. Microbiol.">
        <title>The Global Catalogue of Microorganisms (GCM) 10K type strain sequencing project: providing services to taxonomists for standard genome sequencing and annotation.</title>
        <authorList>
            <consortium name="The Broad Institute Genomics Platform"/>
            <consortium name="The Broad Institute Genome Sequencing Center for Infectious Disease"/>
            <person name="Wu L."/>
            <person name="Ma J."/>
        </authorList>
    </citation>
    <scope>NUCLEOTIDE SEQUENCE [LARGE SCALE GENOMIC DNA]</scope>
    <source>
        <strain evidence="2">NBRC 101365</strain>
    </source>
</reference>
<dbReference type="Proteomes" id="UP001156882">
    <property type="component" value="Unassembled WGS sequence"/>
</dbReference>
<dbReference type="SUPFAM" id="SSF74650">
    <property type="entry name" value="Galactose mutarotase-like"/>
    <property type="match status" value="1"/>
</dbReference>
<organism evidence="1 2">
    <name type="scientific">Labrys miyagiensis</name>
    <dbReference type="NCBI Taxonomy" id="346912"/>
    <lineage>
        <taxon>Bacteria</taxon>
        <taxon>Pseudomonadati</taxon>
        <taxon>Pseudomonadota</taxon>
        <taxon>Alphaproteobacteria</taxon>
        <taxon>Hyphomicrobiales</taxon>
        <taxon>Xanthobacteraceae</taxon>
        <taxon>Labrys</taxon>
    </lineage>
</organism>
<keyword evidence="2" id="KW-1185">Reference proteome</keyword>
<dbReference type="InterPro" id="IPR008183">
    <property type="entry name" value="Aldose_1/G6P_1-epimerase"/>
</dbReference>
<dbReference type="InterPro" id="IPR011013">
    <property type="entry name" value="Gal_mutarotase_sf_dom"/>
</dbReference>
<dbReference type="Pfam" id="PF01263">
    <property type="entry name" value="Aldose_epim"/>
    <property type="match status" value="1"/>
</dbReference>
<sequence length="302" mass="33953">MTSQSSDIRLENQALIVDVAPQGGALWRVLAKIDGRQVPLLRAPPQGEERNPLHAASFPLTPFGNRVRGNRFSFEGRDYDLMPNMPWDKHYLHGDGWTTRWEVAERAPNFLRLRLEAHHAPGTPYVYEAEQTIRIEGHVLEMALSVNNRSEAALPFGLGWHPYFPLTPGTRLTAIASDYWEEDSEWVPTVRKRVSGDIVFAQAAPLPRRWVNTLFEGWDGKAEIAWAEGGLSLEIEADPLFGRYLIFISDPAFDPGYAHEFFCFEPMSHSADAHHHADGGGLKRLAPGEGMAGKVRMSWMKA</sequence>
<protein>
    <submittedName>
        <fullName evidence="1">Mutarotase superfamily protein, YphB family</fullName>
    </submittedName>
</protein>
<dbReference type="RefSeq" id="WP_284313723.1">
    <property type="nucleotide sequence ID" value="NZ_BSPC01000032.1"/>
</dbReference>
<dbReference type="InterPro" id="IPR014718">
    <property type="entry name" value="GH-type_carb-bd"/>
</dbReference>
<gene>
    <name evidence="1" type="ORF">GCM10007874_36580</name>
</gene>